<dbReference type="PANTHER" id="PTHR10742:SF410">
    <property type="entry name" value="LYSINE-SPECIFIC HISTONE DEMETHYLASE 2"/>
    <property type="match status" value="1"/>
</dbReference>
<dbReference type="EMBL" id="CAJNOQ010027158">
    <property type="protein sequence ID" value="CAF1551300.1"/>
    <property type="molecule type" value="Genomic_DNA"/>
</dbReference>
<dbReference type="PANTHER" id="PTHR10742">
    <property type="entry name" value="FLAVIN MONOAMINE OXIDASE"/>
    <property type="match status" value="1"/>
</dbReference>
<dbReference type="SUPFAM" id="SSF51905">
    <property type="entry name" value="FAD/NAD(P)-binding domain"/>
    <property type="match status" value="1"/>
</dbReference>
<protein>
    <recommendedName>
        <fullName evidence="1">Amine oxidase domain-containing protein</fullName>
    </recommendedName>
</protein>
<dbReference type="Proteomes" id="UP000663829">
    <property type="component" value="Unassembled WGS sequence"/>
</dbReference>
<dbReference type="AlphaFoldDB" id="A0A815WWI3"/>
<organism evidence="2 4">
    <name type="scientific">Didymodactylos carnosus</name>
    <dbReference type="NCBI Taxonomy" id="1234261"/>
    <lineage>
        <taxon>Eukaryota</taxon>
        <taxon>Metazoa</taxon>
        <taxon>Spiralia</taxon>
        <taxon>Gnathifera</taxon>
        <taxon>Rotifera</taxon>
        <taxon>Eurotatoria</taxon>
        <taxon>Bdelloidea</taxon>
        <taxon>Philodinida</taxon>
        <taxon>Philodinidae</taxon>
        <taxon>Didymodactylos</taxon>
    </lineage>
</organism>
<dbReference type="Pfam" id="PF01593">
    <property type="entry name" value="Amino_oxidase"/>
    <property type="match status" value="1"/>
</dbReference>
<sequence>MCEAEHFDVIILGAGAAGIATGIDLLRSSSSTPSFIIIESRDRVGGRCYTDQKTLNVPVDLGATWIHHYSPSNLLYKYHRKLHTVQEERKEGNPPRRPSLILVLDFDGKPLSGSVYRQAHTIAGSLIEILHKYALKQRQKEVPEDKSIEDVIQEVYQSFSLDGQLKRAVDIILSGLEQYEGSNFSRLSAINYDLGDGAGNNCEMEFENGYGTFLTQIATVLHQLPIRLNQTVTCIDTTDSHKIQILMSDDKVYTCKYVLVTVPLGCLKHQTIKFVPELPEWKTLAISQMGFGLMNKIVLQFPKKFWGQNVTAIHHASNVHRGQFRFIITEPHANILIIFLTGDFAYKMETLTDE</sequence>
<name>A0A815WWI3_9BILA</name>
<gene>
    <name evidence="2" type="ORF">GPM918_LOCUS39220</name>
    <name evidence="3" type="ORF">SRO942_LOCUS40080</name>
</gene>
<dbReference type="EMBL" id="CAJOBC010092841">
    <property type="protein sequence ID" value="CAF4412325.1"/>
    <property type="molecule type" value="Genomic_DNA"/>
</dbReference>
<dbReference type="Gene3D" id="3.90.660.10">
    <property type="match status" value="1"/>
</dbReference>
<dbReference type="GO" id="GO:0016491">
    <property type="term" value="F:oxidoreductase activity"/>
    <property type="evidence" value="ECO:0007669"/>
    <property type="project" value="InterPro"/>
</dbReference>
<evidence type="ECO:0000259" key="1">
    <source>
        <dbReference type="Pfam" id="PF01593"/>
    </source>
</evidence>
<feature type="domain" description="Amine oxidase" evidence="1">
    <location>
        <begin position="17"/>
        <end position="315"/>
    </location>
</feature>
<evidence type="ECO:0000313" key="3">
    <source>
        <dbReference type="EMBL" id="CAF4412325.1"/>
    </source>
</evidence>
<evidence type="ECO:0000313" key="2">
    <source>
        <dbReference type="EMBL" id="CAF1551300.1"/>
    </source>
</evidence>
<accession>A0A815WWI3</accession>
<dbReference type="Proteomes" id="UP000681722">
    <property type="component" value="Unassembled WGS sequence"/>
</dbReference>
<dbReference type="OrthoDB" id="9982100at2759"/>
<keyword evidence="4" id="KW-1185">Reference proteome</keyword>
<dbReference type="InterPro" id="IPR050281">
    <property type="entry name" value="Flavin_monoamine_oxidase"/>
</dbReference>
<dbReference type="InterPro" id="IPR002937">
    <property type="entry name" value="Amino_oxidase"/>
</dbReference>
<comment type="caution">
    <text evidence="2">The sequence shown here is derived from an EMBL/GenBank/DDBJ whole genome shotgun (WGS) entry which is preliminary data.</text>
</comment>
<reference evidence="2" key="1">
    <citation type="submission" date="2021-02" db="EMBL/GenBank/DDBJ databases">
        <authorList>
            <person name="Nowell W R."/>
        </authorList>
    </citation>
    <scope>NUCLEOTIDE SEQUENCE</scope>
</reference>
<dbReference type="InterPro" id="IPR036188">
    <property type="entry name" value="FAD/NAD-bd_sf"/>
</dbReference>
<dbReference type="Gene3D" id="3.50.50.60">
    <property type="entry name" value="FAD/NAD(P)-binding domain"/>
    <property type="match status" value="1"/>
</dbReference>
<dbReference type="SUPFAM" id="SSF54373">
    <property type="entry name" value="FAD-linked reductases, C-terminal domain"/>
    <property type="match status" value="1"/>
</dbReference>
<evidence type="ECO:0000313" key="4">
    <source>
        <dbReference type="Proteomes" id="UP000663829"/>
    </source>
</evidence>
<proteinExistence type="predicted"/>